<dbReference type="OMA" id="GNAAAHM"/>
<gene>
    <name evidence="2" type="ORF">ZEAMMB73_Zm00001d033578</name>
</gene>
<accession>A0A1D6L075</accession>
<feature type="compositionally biased region" description="Basic and acidic residues" evidence="1">
    <location>
        <begin position="97"/>
        <end position="111"/>
    </location>
</feature>
<dbReference type="PANTHER" id="PTHR36764">
    <property type="entry name" value="TRNA (ILE)-LYSIDINE SYNTHASE"/>
    <property type="match status" value="1"/>
</dbReference>
<evidence type="ECO:0000313" key="2">
    <source>
        <dbReference type="EMBL" id="ONM07966.1"/>
    </source>
</evidence>
<dbReference type="AlphaFoldDB" id="A0A1D6L075"/>
<dbReference type="InParanoid" id="A0A1D6L075"/>
<feature type="region of interest" description="Disordered" evidence="1">
    <location>
        <begin position="53"/>
        <end position="139"/>
    </location>
</feature>
<sequence length="404" mass="43513">MVAISMYRGNLHIGGPDSGASAPRRWEAPRPTLDVKRFRRLLRNRFRAVARLAGTPLGQASPSSSGMDGGRGAADPEREAPDEEGGAGDGGEEEQEQLQHDQDQDQQHQEEQGNVEAEAEDPEQQEEEEEGAVEDADMEDAGEVVVDGDAEEGQGESEGVDPKPEEEIFSGALLKAQVLEHNQASYPDGIDDKNRKLNEKLDALNKKKHGLVQMLKQFKTNEHLLHIRQLNKYWAMSECQMAPQSGNILVLNAEEEIRRRNMQASLRAAMPQPSENATDGSSVSRLAPRMTVDVNFGDVAGDSDAGSNQGTPGRPLHHFHSISPSTASFARSPFGSLQGHTPRSPATFSTASPSRFATNIHPGQPPALYSASLPGSNYVATSPSPAASGGSSSVFRDPRPPNST</sequence>
<feature type="region of interest" description="Disordered" evidence="1">
    <location>
        <begin position="1"/>
        <end position="26"/>
    </location>
</feature>
<name>A0A1D6L075_MAIZE</name>
<organism evidence="2">
    <name type="scientific">Zea mays</name>
    <name type="common">Maize</name>
    <dbReference type="NCBI Taxonomy" id="4577"/>
    <lineage>
        <taxon>Eukaryota</taxon>
        <taxon>Viridiplantae</taxon>
        <taxon>Streptophyta</taxon>
        <taxon>Embryophyta</taxon>
        <taxon>Tracheophyta</taxon>
        <taxon>Spermatophyta</taxon>
        <taxon>Magnoliopsida</taxon>
        <taxon>Liliopsida</taxon>
        <taxon>Poales</taxon>
        <taxon>Poaceae</taxon>
        <taxon>PACMAD clade</taxon>
        <taxon>Panicoideae</taxon>
        <taxon>Andropogonodae</taxon>
        <taxon>Andropogoneae</taxon>
        <taxon>Tripsacinae</taxon>
        <taxon>Zea</taxon>
    </lineage>
</organism>
<protein>
    <submittedName>
        <fullName evidence="2">Uncharacterized protein</fullName>
    </submittedName>
</protein>
<feature type="compositionally biased region" description="Low complexity" evidence="1">
    <location>
        <begin position="382"/>
        <end position="393"/>
    </location>
</feature>
<dbReference type="PANTHER" id="PTHR36764:SF1">
    <property type="entry name" value="TRNA (ILE)-LYSIDINE SYNTHASE"/>
    <property type="match status" value="1"/>
</dbReference>
<dbReference type="ExpressionAtlas" id="A0A1D6L075">
    <property type="expression patterns" value="baseline and differential"/>
</dbReference>
<dbReference type="FunCoup" id="A0A1D6L075">
    <property type="interactions" value="3412"/>
</dbReference>
<dbReference type="IntAct" id="A0A1D6L075">
    <property type="interactions" value="1"/>
</dbReference>
<proteinExistence type="predicted"/>
<feature type="compositionally biased region" description="Polar residues" evidence="1">
    <location>
        <begin position="338"/>
        <end position="357"/>
    </location>
</feature>
<reference evidence="2" key="1">
    <citation type="submission" date="2015-12" db="EMBL/GenBank/DDBJ databases">
        <title>Update maize B73 reference genome by single molecule sequencing technologies.</title>
        <authorList>
            <consortium name="Maize Genome Sequencing Project"/>
            <person name="Ware D."/>
        </authorList>
    </citation>
    <scope>NUCLEOTIDE SEQUENCE [LARGE SCALE GENOMIC DNA]</scope>
    <source>
        <tissue evidence="2">Seedling</tissue>
    </source>
</reference>
<dbReference type="STRING" id="4577.A0A1D6L075"/>
<dbReference type="EMBL" id="CM007647">
    <property type="protein sequence ID" value="ONM07966.1"/>
    <property type="molecule type" value="Genomic_DNA"/>
</dbReference>
<evidence type="ECO:0000256" key="1">
    <source>
        <dbReference type="SAM" id="MobiDB-lite"/>
    </source>
</evidence>
<feature type="region of interest" description="Disordered" evidence="1">
    <location>
        <begin position="297"/>
        <end position="404"/>
    </location>
</feature>
<feature type="compositionally biased region" description="Acidic residues" evidence="1">
    <location>
        <begin position="117"/>
        <end position="139"/>
    </location>
</feature>
<feature type="compositionally biased region" description="Acidic residues" evidence="1">
    <location>
        <begin position="80"/>
        <end position="96"/>
    </location>
</feature>